<name>A0AB39I130_9PSED</name>
<reference evidence="1" key="1">
    <citation type="submission" date="2024-07" db="EMBL/GenBank/DDBJ databases">
        <title>Identification and characteristics of a novel species of coltsfoot's symbiotic bacteria.</title>
        <authorList>
            <person name="Juszczyk A."/>
            <person name="Jasielczuk I."/>
            <person name="Gurgul A."/>
            <person name="Rogala M."/>
            <person name="Kowalczyk A."/>
            <person name="Szmatola T."/>
            <person name="Kosecka-Strojek M."/>
            <person name="Arent Z."/>
            <person name="Latowski D."/>
        </authorList>
    </citation>
    <scope>NUCLEOTIDE SEQUENCE</scope>
    <source>
        <strain evidence="1">Hg7Tf</strain>
    </source>
</reference>
<proteinExistence type="predicted"/>
<dbReference type="RefSeq" id="WP_052675598.1">
    <property type="nucleotide sequence ID" value="NZ_CP162607.1"/>
</dbReference>
<organism evidence="1">
    <name type="scientific">Pseudomonas sp. Hg7Tf</name>
    <dbReference type="NCBI Taxonomy" id="3236988"/>
    <lineage>
        <taxon>Bacteria</taxon>
        <taxon>Pseudomonadati</taxon>
        <taxon>Pseudomonadota</taxon>
        <taxon>Gammaproteobacteria</taxon>
        <taxon>Pseudomonadales</taxon>
        <taxon>Pseudomonadaceae</taxon>
        <taxon>Pseudomonas</taxon>
    </lineage>
</organism>
<dbReference type="EMBL" id="CP162607">
    <property type="protein sequence ID" value="XDK36380.1"/>
    <property type="molecule type" value="Genomic_DNA"/>
</dbReference>
<dbReference type="AlphaFoldDB" id="A0AB39I130"/>
<accession>A0AB39I130</accession>
<evidence type="ECO:0000313" key="1">
    <source>
        <dbReference type="EMBL" id="XDK36380.1"/>
    </source>
</evidence>
<protein>
    <submittedName>
        <fullName evidence="1">Uncharacterized protein</fullName>
    </submittedName>
</protein>
<gene>
    <name evidence="1" type="ORF">AB4Y39_22150</name>
</gene>
<sequence>MGFSAWLDGENSNTVRLGKKPPFLVLDTDLKDVVIQRVGNGLKIKIKGAVTDYSSDLYLPDGDTYTTYRVSLVQRETRAPLPSGR</sequence>